<comment type="caution">
    <text evidence="2">The sequence shown here is derived from an EMBL/GenBank/DDBJ whole genome shotgun (WGS) entry which is preliminary data.</text>
</comment>
<reference evidence="2" key="1">
    <citation type="journal article" date="2023" name="G3 (Bethesda)">
        <title>A reference genome for the long-term kleptoplast-retaining sea slug Elysia crispata morphotype clarki.</title>
        <authorList>
            <person name="Eastman K.E."/>
            <person name="Pendleton A.L."/>
            <person name="Shaikh M.A."/>
            <person name="Suttiyut T."/>
            <person name="Ogas R."/>
            <person name="Tomko P."/>
            <person name="Gavelis G."/>
            <person name="Widhalm J.R."/>
            <person name="Wisecaver J.H."/>
        </authorList>
    </citation>
    <scope>NUCLEOTIDE SEQUENCE</scope>
    <source>
        <strain evidence="2">ECLA1</strain>
    </source>
</reference>
<dbReference type="Proteomes" id="UP001283361">
    <property type="component" value="Unassembled WGS sequence"/>
</dbReference>
<evidence type="ECO:0000313" key="2">
    <source>
        <dbReference type="EMBL" id="KAK3798710.1"/>
    </source>
</evidence>
<evidence type="ECO:0000313" key="3">
    <source>
        <dbReference type="Proteomes" id="UP001283361"/>
    </source>
</evidence>
<feature type="compositionally biased region" description="Basic and acidic residues" evidence="1">
    <location>
        <begin position="17"/>
        <end position="31"/>
    </location>
</feature>
<keyword evidence="3" id="KW-1185">Reference proteome</keyword>
<protein>
    <submittedName>
        <fullName evidence="2">Uncharacterized protein</fullName>
    </submittedName>
</protein>
<feature type="compositionally biased region" description="Low complexity" evidence="1">
    <location>
        <begin position="75"/>
        <end position="95"/>
    </location>
</feature>
<name>A0AAE1B2Z4_9GAST</name>
<gene>
    <name evidence="2" type="ORF">RRG08_002029</name>
</gene>
<feature type="region of interest" description="Disordered" evidence="1">
    <location>
        <begin position="17"/>
        <end position="95"/>
    </location>
</feature>
<evidence type="ECO:0000256" key="1">
    <source>
        <dbReference type="SAM" id="MobiDB-lite"/>
    </source>
</evidence>
<sequence>MATGFVFGMACFSDIAEQKTGSEHSTDENKPRISMYGIPDHSRVSIVKDNSLEQKQKATEEKETKQSKSLHEVNSRTSSINNSSNSEASSYISSV</sequence>
<dbReference type="AlphaFoldDB" id="A0AAE1B2Z4"/>
<dbReference type="EMBL" id="JAWDGP010000637">
    <property type="protein sequence ID" value="KAK3798710.1"/>
    <property type="molecule type" value="Genomic_DNA"/>
</dbReference>
<feature type="compositionally biased region" description="Basic and acidic residues" evidence="1">
    <location>
        <begin position="50"/>
        <end position="74"/>
    </location>
</feature>
<proteinExistence type="predicted"/>
<accession>A0AAE1B2Z4</accession>
<organism evidence="2 3">
    <name type="scientific">Elysia crispata</name>
    <name type="common">lettuce slug</name>
    <dbReference type="NCBI Taxonomy" id="231223"/>
    <lineage>
        <taxon>Eukaryota</taxon>
        <taxon>Metazoa</taxon>
        <taxon>Spiralia</taxon>
        <taxon>Lophotrochozoa</taxon>
        <taxon>Mollusca</taxon>
        <taxon>Gastropoda</taxon>
        <taxon>Heterobranchia</taxon>
        <taxon>Euthyneura</taxon>
        <taxon>Panpulmonata</taxon>
        <taxon>Sacoglossa</taxon>
        <taxon>Placobranchoidea</taxon>
        <taxon>Plakobranchidae</taxon>
        <taxon>Elysia</taxon>
    </lineage>
</organism>